<proteinExistence type="predicted"/>
<keyword evidence="2" id="KW-1185">Reference proteome</keyword>
<gene>
    <name evidence="1" type="ORF">CEXT_44341</name>
</gene>
<reference evidence="1 2" key="1">
    <citation type="submission" date="2021-06" db="EMBL/GenBank/DDBJ databases">
        <title>Caerostris extrusa draft genome.</title>
        <authorList>
            <person name="Kono N."/>
            <person name="Arakawa K."/>
        </authorList>
    </citation>
    <scope>NUCLEOTIDE SEQUENCE [LARGE SCALE GENOMIC DNA]</scope>
</reference>
<protein>
    <submittedName>
        <fullName evidence="1">Uncharacterized protein</fullName>
    </submittedName>
</protein>
<dbReference type="EMBL" id="BPLR01005822">
    <property type="protein sequence ID" value="GIY05262.1"/>
    <property type="molecule type" value="Genomic_DNA"/>
</dbReference>
<organism evidence="1 2">
    <name type="scientific">Caerostris extrusa</name>
    <name type="common">Bark spider</name>
    <name type="synonym">Caerostris bankana</name>
    <dbReference type="NCBI Taxonomy" id="172846"/>
    <lineage>
        <taxon>Eukaryota</taxon>
        <taxon>Metazoa</taxon>
        <taxon>Ecdysozoa</taxon>
        <taxon>Arthropoda</taxon>
        <taxon>Chelicerata</taxon>
        <taxon>Arachnida</taxon>
        <taxon>Araneae</taxon>
        <taxon>Araneomorphae</taxon>
        <taxon>Entelegynae</taxon>
        <taxon>Araneoidea</taxon>
        <taxon>Araneidae</taxon>
        <taxon>Caerostris</taxon>
    </lineage>
</organism>
<evidence type="ECO:0000313" key="2">
    <source>
        <dbReference type="Proteomes" id="UP001054945"/>
    </source>
</evidence>
<dbReference type="Proteomes" id="UP001054945">
    <property type="component" value="Unassembled WGS sequence"/>
</dbReference>
<feature type="non-terminal residue" evidence="1">
    <location>
        <position position="1"/>
    </location>
</feature>
<dbReference type="AlphaFoldDB" id="A0AAV4QAB0"/>
<comment type="caution">
    <text evidence="1">The sequence shown here is derived from an EMBL/GenBank/DDBJ whole genome shotgun (WGS) entry which is preliminary data.</text>
</comment>
<name>A0AAV4QAB0_CAEEX</name>
<accession>A0AAV4QAB0</accession>
<sequence length="83" mass="9189">IPKVTTCQGISTHKQVQKYRDFPCEKVKYGISNIVTQVFSGDSWSGTGDPRNPMFCTPYLVSNSPRIAGFHYPNSLTILLPPG</sequence>
<evidence type="ECO:0000313" key="1">
    <source>
        <dbReference type="EMBL" id="GIY05262.1"/>
    </source>
</evidence>